<reference evidence="1" key="2">
    <citation type="submission" date="2017-11" db="EMBL/GenBank/DDBJ databases">
        <title>Coralsnake Venomics: Analyses of Venom Gland Transcriptomes and Proteomes of Six Brazilian Taxa.</title>
        <authorList>
            <person name="Aird S.D."/>
            <person name="Jorge da Silva N."/>
            <person name="Qiu L."/>
            <person name="Villar-Briones A."/>
            <person name="Aparecida-Saddi V."/>
            <person name="Campos-Telles M.P."/>
            <person name="Grau M."/>
            <person name="Mikheyev A.S."/>
        </authorList>
    </citation>
    <scope>NUCLEOTIDE SEQUENCE</scope>
    <source>
        <tissue evidence="1">Venom_gland</tissue>
    </source>
</reference>
<reference evidence="1" key="1">
    <citation type="submission" date="2017-07" db="EMBL/GenBank/DDBJ databases">
        <authorList>
            <person name="Mikheyev A."/>
            <person name="Grau M."/>
        </authorList>
    </citation>
    <scope>NUCLEOTIDE SEQUENCE</scope>
    <source>
        <tissue evidence="1">Venom_gland</tissue>
    </source>
</reference>
<organism evidence="1">
    <name type="scientific">Micrurus lemniscatus lemniscatus</name>
    <dbReference type="NCBI Taxonomy" id="129467"/>
    <lineage>
        <taxon>Eukaryota</taxon>
        <taxon>Metazoa</taxon>
        <taxon>Chordata</taxon>
        <taxon>Craniata</taxon>
        <taxon>Vertebrata</taxon>
        <taxon>Euteleostomi</taxon>
        <taxon>Lepidosauria</taxon>
        <taxon>Squamata</taxon>
        <taxon>Bifurcata</taxon>
        <taxon>Unidentata</taxon>
        <taxon>Episquamata</taxon>
        <taxon>Toxicofera</taxon>
        <taxon>Serpentes</taxon>
        <taxon>Colubroidea</taxon>
        <taxon>Elapidae</taxon>
        <taxon>Elapinae</taxon>
        <taxon>Micrurus</taxon>
    </lineage>
</organism>
<evidence type="ECO:0000313" key="1">
    <source>
        <dbReference type="EMBL" id="LAA95567.1"/>
    </source>
</evidence>
<name>A0A2D4JGM1_MICLE</name>
<dbReference type="AlphaFoldDB" id="A0A2D4JGM1"/>
<protein>
    <submittedName>
        <fullName evidence="1">Uncharacterized protein</fullName>
    </submittedName>
</protein>
<dbReference type="EMBL" id="IACK01182154">
    <property type="protein sequence ID" value="LAA95567.1"/>
    <property type="molecule type" value="Transcribed_RNA"/>
</dbReference>
<proteinExistence type="predicted"/>
<accession>A0A2D4JGM1</accession>
<sequence>MRQPTTPTAWFTKVGDHRPTVSYKGSPRFTIGHFMAKVTAEHPRSYLQLGPKVTAILTINCMDGAAQPPTHLPLPPTRSDSWKHFHSPMDPHLALGLIPTPTVSIQWSSFIL</sequence>